<proteinExistence type="predicted"/>
<reference evidence="1" key="1">
    <citation type="submission" date="2015-01" db="EMBL/GenBank/DDBJ databases">
        <title>Transcriptome Assembly of Fopius arisanus.</title>
        <authorList>
            <person name="Geib S."/>
        </authorList>
    </citation>
    <scope>NUCLEOTIDE SEQUENCE</scope>
</reference>
<dbReference type="EMBL" id="GBYB01013236">
    <property type="protein sequence ID" value="JAG83003.1"/>
    <property type="molecule type" value="Transcribed_RNA"/>
</dbReference>
<sequence>MEFRRRYDGVVSARKFEGFEQPPFHPSPIADSFQPANLGFLRLHPPIIHVSSPAALSETPQLSPQLLIAPCKRRSYICKVSQNFLSFTNRIIYFFHSHIIFRYNLTD</sequence>
<protein>
    <submittedName>
        <fullName evidence="1">HisC protein</fullName>
    </submittedName>
</protein>
<feature type="non-terminal residue" evidence="1">
    <location>
        <position position="107"/>
    </location>
</feature>
<accession>A0A0C9RYZ5</accession>
<evidence type="ECO:0000313" key="1">
    <source>
        <dbReference type="EMBL" id="JAG83003.1"/>
    </source>
</evidence>
<name>A0A0C9RYZ5_9HYME</name>
<gene>
    <name evidence="1" type="primary">hisC</name>
    <name evidence="1" type="ORF">g.5402</name>
</gene>
<organism evidence="1">
    <name type="scientific">Fopius arisanus</name>
    <dbReference type="NCBI Taxonomy" id="64838"/>
    <lineage>
        <taxon>Eukaryota</taxon>
        <taxon>Metazoa</taxon>
        <taxon>Ecdysozoa</taxon>
        <taxon>Arthropoda</taxon>
        <taxon>Hexapoda</taxon>
        <taxon>Insecta</taxon>
        <taxon>Pterygota</taxon>
        <taxon>Neoptera</taxon>
        <taxon>Endopterygota</taxon>
        <taxon>Hymenoptera</taxon>
        <taxon>Apocrita</taxon>
        <taxon>Ichneumonoidea</taxon>
        <taxon>Braconidae</taxon>
        <taxon>Opiinae</taxon>
        <taxon>Fopius</taxon>
    </lineage>
</organism>
<dbReference type="AlphaFoldDB" id="A0A0C9RYZ5"/>